<comment type="subcellular location">
    <subcellularLocation>
        <location evidence="1">Nucleus</location>
    </subcellularLocation>
</comment>
<dbReference type="Proteomes" id="UP000694864">
    <property type="component" value="Chromosome 15"/>
</dbReference>
<name>A0ABM0WBG5_CAMSA</name>
<protein>
    <submittedName>
        <fullName evidence="8">B3 domain-containing protein At2g33720-like</fullName>
    </submittedName>
</protein>
<dbReference type="SUPFAM" id="SSF101936">
    <property type="entry name" value="DNA-binding pseudobarrel domain"/>
    <property type="match status" value="1"/>
</dbReference>
<keyword evidence="7" id="KW-1185">Reference proteome</keyword>
<feature type="region of interest" description="Disordered" evidence="6">
    <location>
        <begin position="19"/>
        <end position="38"/>
    </location>
</feature>
<evidence type="ECO:0000256" key="4">
    <source>
        <dbReference type="ARBA" id="ARBA00023163"/>
    </source>
</evidence>
<reference evidence="8" key="2">
    <citation type="submission" date="2025-08" db="UniProtKB">
        <authorList>
            <consortium name="RefSeq"/>
        </authorList>
    </citation>
    <scope>IDENTIFICATION</scope>
    <source>
        <tissue evidence="8">Leaf</tissue>
    </source>
</reference>
<dbReference type="InterPro" id="IPR051442">
    <property type="entry name" value="B3_domain"/>
</dbReference>
<evidence type="ECO:0000256" key="5">
    <source>
        <dbReference type="ARBA" id="ARBA00023242"/>
    </source>
</evidence>
<keyword evidence="2" id="KW-0805">Transcription regulation</keyword>
<dbReference type="RefSeq" id="XP_010468600.1">
    <property type="nucleotide sequence ID" value="XM_010470298.1"/>
</dbReference>
<dbReference type="CDD" id="cd10017">
    <property type="entry name" value="B3_DNA"/>
    <property type="match status" value="1"/>
</dbReference>
<dbReference type="PANTHER" id="PTHR34269">
    <property type="entry name" value="TRANSCRIPTION FACTOR B3-DOMAIN FAMILY-RELATED"/>
    <property type="match status" value="1"/>
</dbReference>
<evidence type="ECO:0000313" key="7">
    <source>
        <dbReference type="Proteomes" id="UP000694864"/>
    </source>
</evidence>
<evidence type="ECO:0000256" key="1">
    <source>
        <dbReference type="ARBA" id="ARBA00004123"/>
    </source>
</evidence>
<proteinExistence type="predicted"/>
<reference evidence="7" key="1">
    <citation type="journal article" date="2014" name="Nat. Commun.">
        <title>The emerging biofuel crop Camelina sativa retains a highly undifferentiated hexaploid genome structure.</title>
        <authorList>
            <person name="Kagale S."/>
            <person name="Koh C."/>
            <person name="Nixon J."/>
            <person name="Bollina V."/>
            <person name="Clarke W.E."/>
            <person name="Tuteja R."/>
            <person name="Spillane C."/>
            <person name="Robinson S.J."/>
            <person name="Links M.G."/>
            <person name="Clarke C."/>
            <person name="Higgins E.E."/>
            <person name="Huebert T."/>
            <person name="Sharpe A.G."/>
            <person name="Parkin I.A."/>
        </authorList>
    </citation>
    <scope>NUCLEOTIDE SEQUENCE [LARGE SCALE GENOMIC DNA]</scope>
    <source>
        <strain evidence="7">cv. DH55</strain>
    </source>
</reference>
<accession>A0ABM0WBG5</accession>
<organism evidence="7 8">
    <name type="scientific">Camelina sativa</name>
    <name type="common">False flax</name>
    <name type="synonym">Myagrum sativum</name>
    <dbReference type="NCBI Taxonomy" id="90675"/>
    <lineage>
        <taxon>Eukaryota</taxon>
        <taxon>Viridiplantae</taxon>
        <taxon>Streptophyta</taxon>
        <taxon>Embryophyta</taxon>
        <taxon>Tracheophyta</taxon>
        <taxon>Spermatophyta</taxon>
        <taxon>Magnoliopsida</taxon>
        <taxon>eudicotyledons</taxon>
        <taxon>Gunneridae</taxon>
        <taxon>Pentapetalae</taxon>
        <taxon>rosids</taxon>
        <taxon>malvids</taxon>
        <taxon>Brassicales</taxon>
        <taxon>Brassicaceae</taxon>
        <taxon>Camelineae</taxon>
        <taxon>Camelina</taxon>
    </lineage>
</organism>
<evidence type="ECO:0000256" key="3">
    <source>
        <dbReference type="ARBA" id="ARBA00023125"/>
    </source>
</evidence>
<evidence type="ECO:0000313" key="8">
    <source>
        <dbReference type="RefSeq" id="XP_010468600.1"/>
    </source>
</evidence>
<keyword evidence="3" id="KW-0238">DNA-binding</keyword>
<dbReference type="Gene3D" id="2.40.330.10">
    <property type="entry name" value="DNA-binding pseudobarrel domain"/>
    <property type="match status" value="1"/>
</dbReference>
<dbReference type="GeneID" id="104748695"/>
<keyword evidence="4" id="KW-0804">Transcription</keyword>
<dbReference type="PANTHER" id="PTHR34269:SF18">
    <property type="entry name" value="TF-B3 DOMAIN-CONTAINING PROTEIN"/>
    <property type="match status" value="1"/>
</dbReference>
<keyword evidence="5" id="KW-0539">Nucleus</keyword>
<feature type="compositionally biased region" description="Basic and acidic residues" evidence="6">
    <location>
        <begin position="20"/>
        <end position="38"/>
    </location>
</feature>
<sequence>MDMAPISASNKTLVTLDLFPYDKPHDDPEDASDNKQTEENINLASLRFTTDQEQREEVHHNVSTKTTLYTDPWTIKKELTKSSIGYLNYLYLNGSIVRSDILRYLPISDQRVVEEGPGLAVNVYDEDTDTMHKLVLKKWPKCLSYILGSAWRREFVVRRDLKIGDVVGIYWDPYESKLHFCVLSRSPIKELI</sequence>
<evidence type="ECO:0000256" key="2">
    <source>
        <dbReference type="ARBA" id="ARBA00023015"/>
    </source>
</evidence>
<dbReference type="InterPro" id="IPR015300">
    <property type="entry name" value="DNA-bd_pseudobarrel_sf"/>
</dbReference>
<dbReference type="InterPro" id="IPR003340">
    <property type="entry name" value="B3_DNA-bd"/>
</dbReference>
<gene>
    <name evidence="8" type="primary">LOC104748695</name>
</gene>
<evidence type="ECO:0000256" key="6">
    <source>
        <dbReference type="SAM" id="MobiDB-lite"/>
    </source>
</evidence>